<dbReference type="EC" id="2.7.1.39" evidence="3"/>
<sequence>MRKFKELGGKMAVFTELSDEDRQSITAAYGFTSLSSVIGIADGDSETTYLFRAKEGEFIVTLFENGAQPLDLERAFETMEALHRKGVPCPKPLRTVEGHATCRAAGRLVAAVSFVPGSSSTIAGAAKCRSLGRVMAQIHTVLERREKRTATDLPTGAVHGALTQENVFFLGEEVSGVINFRLRHDDLLVSEVADVLVGWAGETNGELNRERTRALLQGYEEVRSLSGAEKEALPGFIMASTAKRFASQKERTLLPEIAVIAYRSVMRDILG</sequence>
<dbReference type="InterPro" id="IPR002575">
    <property type="entry name" value="Aminoglycoside_PTrfase"/>
</dbReference>
<dbReference type="Gene3D" id="3.90.1200.10">
    <property type="match status" value="1"/>
</dbReference>
<comment type="caution">
    <text evidence="3">The sequence shown here is derived from an EMBL/GenBank/DDBJ whole genome shotgun (WGS) entry which is preliminary data.</text>
</comment>
<dbReference type="Proteomes" id="UP000730739">
    <property type="component" value="Unassembled WGS sequence"/>
</dbReference>
<dbReference type="InterPro" id="IPR050249">
    <property type="entry name" value="Pseudomonas-type_ThrB"/>
</dbReference>
<dbReference type="Gene3D" id="3.30.200.20">
    <property type="entry name" value="Phosphorylase Kinase, domain 1"/>
    <property type="match status" value="1"/>
</dbReference>
<reference evidence="3 4" key="1">
    <citation type="submission" date="2021-03" db="EMBL/GenBank/DDBJ databases">
        <title>Genomic Encyclopedia of Type Strains, Phase IV (KMG-IV): sequencing the most valuable type-strain genomes for metagenomic binning, comparative biology and taxonomic classification.</title>
        <authorList>
            <person name="Goeker M."/>
        </authorList>
    </citation>
    <scope>NUCLEOTIDE SEQUENCE [LARGE SCALE GENOMIC DNA]</scope>
    <source>
        <strain evidence="3 4">DSM 13372</strain>
    </source>
</reference>
<organism evidence="3 4">
    <name type="scientific">Sinorhizobium kostiense</name>
    <dbReference type="NCBI Taxonomy" id="76747"/>
    <lineage>
        <taxon>Bacteria</taxon>
        <taxon>Pseudomonadati</taxon>
        <taxon>Pseudomonadota</taxon>
        <taxon>Alphaproteobacteria</taxon>
        <taxon>Hyphomicrobiales</taxon>
        <taxon>Rhizobiaceae</taxon>
        <taxon>Sinorhizobium/Ensifer group</taxon>
        <taxon>Sinorhizobium</taxon>
    </lineage>
</organism>
<proteinExistence type="inferred from homology"/>
<keyword evidence="3" id="KW-0418">Kinase</keyword>
<dbReference type="PANTHER" id="PTHR21064">
    <property type="entry name" value="AMINOGLYCOSIDE PHOSPHOTRANSFERASE DOMAIN-CONTAINING PROTEIN-RELATED"/>
    <property type="match status" value="1"/>
</dbReference>
<gene>
    <name evidence="3" type="ORF">J2Z31_005700</name>
</gene>
<accession>A0ABS4RA15</accession>
<dbReference type="PANTHER" id="PTHR21064:SF6">
    <property type="entry name" value="AMINOGLYCOSIDE PHOSPHOTRANSFERASE DOMAIN-CONTAINING PROTEIN"/>
    <property type="match status" value="1"/>
</dbReference>
<evidence type="ECO:0000256" key="1">
    <source>
        <dbReference type="ARBA" id="ARBA00038240"/>
    </source>
</evidence>
<dbReference type="SUPFAM" id="SSF56112">
    <property type="entry name" value="Protein kinase-like (PK-like)"/>
    <property type="match status" value="1"/>
</dbReference>
<name>A0ABS4RA15_9HYPH</name>
<dbReference type="EMBL" id="JAGILA010000011">
    <property type="protein sequence ID" value="MBP2239159.1"/>
    <property type="molecule type" value="Genomic_DNA"/>
</dbReference>
<dbReference type="InterPro" id="IPR011009">
    <property type="entry name" value="Kinase-like_dom_sf"/>
</dbReference>
<protein>
    <submittedName>
        <fullName evidence="3">Homoserine kinase type II</fullName>
        <ecNumber evidence="3">2.7.1.39</ecNumber>
    </submittedName>
</protein>
<feature type="domain" description="Aminoglycoside phosphotransferase" evidence="2">
    <location>
        <begin position="142"/>
        <end position="223"/>
    </location>
</feature>
<comment type="similarity">
    <text evidence="1">Belongs to the pseudomonas-type ThrB family.</text>
</comment>
<evidence type="ECO:0000259" key="2">
    <source>
        <dbReference type="Pfam" id="PF01636"/>
    </source>
</evidence>
<feature type="domain" description="Aminoglycoside phosphotransferase" evidence="2">
    <location>
        <begin position="38"/>
        <end position="141"/>
    </location>
</feature>
<keyword evidence="3" id="KW-0808">Transferase</keyword>
<dbReference type="Pfam" id="PF01636">
    <property type="entry name" value="APH"/>
    <property type="match status" value="2"/>
</dbReference>
<dbReference type="GO" id="GO:0004413">
    <property type="term" value="F:homoserine kinase activity"/>
    <property type="evidence" value="ECO:0007669"/>
    <property type="project" value="UniProtKB-EC"/>
</dbReference>
<evidence type="ECO:0000313" key="4">
    <source>
        <dbReference type="Proteomes" id="UP000730739"/>
    </source>
</evidence>
<evidence type="ECO:0000313" key="3">
    <source>
        <dbReference type="EMBL" id="MBP2239159.1"/>
    </source>
</evidence>
<keyword evidence="4" id="KW-1185">Reference proteome</keyword>